<reference evidence="2" key="1">
    <citation type="submission" date="2021-03" db="EMBL/GenBank/DDBJ databases">
        <title>Sagittula salina sp. nov. strain M10.9X isolated from the marine waste.</title>
        <authorList>
            <person name="Satari L."/>
            <person name="Molina-Menor E."/>
            <person name="Vidal-Verdu A."/>
            <person name="Pascual J."/>
            <person name="Pereto J."/>
            <person name="Porcar M."/>
        </authorList>
    </citation>
    <scope>NUCLEOTIDE SEQUENCE</scope>
    <source>
        <strain evidence="2">M10.9X</strain>
    </source>
</reference>
<comment type="caution">
    <text evidence="2">The sequence shown here is derived from an EMBL/GenBank/DDBJ whole genome shotgun (WGS) entry which is preliminary data.</text>
</comment>
<sequence>MRITLFAALAALFAGPVLADQSSATVQSWNPANRTLVFTDKSMLILPVGFVLPENLAAGERVDITYQWKGEDGFGEIYSVARSATVAPLAAKSGL</sequence>
<proteinExistence type="predicted"/>
<dbReference type="Proteomes" id="UP000675940">
    <property type="component" value="Unassembled WGS sequence"/>
</dbReference>
<dbReference type="RefSeq" id="WP_209359903.1">
    <property type="nucleotide sequence ID" value="NZ_JAGISH010000002.1"/>
</dbReference>
<accession>A0A940S0E4</accession>
<keyword evidence="1" id="KW-0732">Signal</keyword>
<protein>
    <submittedName>
        <fullName evidence="2">Uncharacterized protein</fullName>
    </submittedName>
</protein>
<evidence type="ECO:0000256" key="1">
    <source>
        <dbReference type="SAM" id="SignalP"/>
    </source>
</evidence>
<keyword evidence="3" id="KW-1185">Reference proteome</keyword>
<dbReference type="AlphaFoldDB" id="A0A940S0E4"/>
<name>A0A940S0E4_9RHOB</name>
<gene>
    <name evidence="2" type="ORF">J5474_06090</name>
</gene>
<feature type="signal peptide" evidence="1">
    <location>
        <begin position="1"/>
        <end position="19"/>
    </location>
</feature>
<evidence type="ECO:0000313" key="2">
    <source>
        <dbReference type="EMBL" id="MBP0482061.1"/>
    </source>
</evidence>
<organism evidence="2 3">
    <name type="scientific">Sagittula salina</name>
    <dbReference type="NCBI Taxonomy" id="2820268"/>
    <lineage>
        <taxon>Bacteria</taxon>
        <taxon>Pseudomonadati</taxon>
        <taxon>Pseudomonadota</taxon>
        <taxon>Alphaproteobacteria</taxon>
        <taxon>Rhodobacterales</taxon>
        <taxon>Roseobacteraceae</taxon>
        <taxon>Sagittula</taxon>
    </lineage>
</organism>
<feature type="chain" id="PRO_5037576524" evidence="1">
    <location>
        <begin position="20"/>
        <end position="95"/>
    </location>
</feature>
<dbReference type="EMBL" id="JAGISH010000002">
    <property type="protein sequence ID" value="MBP0482061.1"/>
    <property type="molecule type" value="Genomic_DNA"/>
</dbReference>
<evidence type="ECO:0000313" key="3">
    <source>
        <dbReference type="Proteomes" id="UP000675940"/>
    </source>
</evidence>